<dbReference type="EMBL" id="PFEE01000001">
    <property type="protein sequence ID" value="PJE64036.1"/>
    <property type="molecule type" value="Genomic_DNA"/>
</dbReference>
<dbReference type="Pfam" id="PF00903">
    <property type="entry name" value="Glyoxalase"/>
    <property type="match status" value="1"/>
</dbReference>
<comment type="caution">
    <text evidence="2">The sequence shown here is derived from an EMBL/GenBank/DDBJ whole genome shotgun (WGS) entry which is preliminary data.</text>
</comment>
<dbReference type="AlphaFoldDB" id="A0A2M8KVU3"/>
<dbReference type="PROSITE" id="PS51819">
    <property type="entry name" value="VOC"/>
    <property type="match status" value="1"/>
</dbReference>
<evidence type="ECO:0000313" key="2">
    <source>
        <dbReference type="EMBL" id="PJE64036.1"/>
    </source>
</evidence>
<organism evidence="2 3">
    <name type="scientific">Candidatus Roizmanbacteria bacterium CG10_big_fil_rev_8_21_14_0_10_45_7</name>
    <dbReference type="NCBI Taxonomy" id="1974854"/>
    <lineage>
        <taxon>Bacteria</taxon>
        <taxon>Candidatus Roizmaniibacteriota</taxon>
    </lineage>
</organism>
<dbReference type="InterPro" id="IPR037523">
    <property type="entry name" value="VOC_core"/>
</dbReference>
<gene>
    <name evidence="2" type="ORF">COU89_00045</name>
</gene>
<dbReference type="InterPro" id="IPR004360">
    <property type="entry name" value="Glyas_Fos-R_dOase_dom"/>
</dbReference>
<reference evidence="3" key="1">
    <citation type="submission" date="2017-09" db="EMBL/GenBank/DDBJ databases">
        <title>Depth-based differentiation of microbial function through sediment-hosted aquifers and enrichment of novel symbionts in the deep terrestrial subsurface.</title>
        <authorList>
            <person name="Probst A.J."/>
            <person name="Ladd B."/>
            <person name="Jarett J.K."/>
            <person name="Geller-Mcgrath D.E."/>
            <person name="Sieber C.M.K."/>
            <person name="Emerson J.B."/>
            <person name="Anantharaman K."/>
            <person name="Thomas B.C."/>
            <person name="Malmstrom R."/>
            <person name="Stieglmeier M."/>
            <person name="Klingl A."/>
            <person name="Woyke T."/>
            <person name="Ryan C.M."/>
            <person name="Banfield J.F."/>
        </authorList>
    </citation>
    <scope>NUCLEOTIDE SEQUENCE [LARGE SCALE GENOMIC DNA]</scope>
</reference>
<dbReference type="InterPro" id="IPR029068">
    <property type="entry name" value="Glyas_Bleomycin-R_OHBP_Dase"/>
</dbReference>
<dbReference type="Proteomes" id="UP000231569">
    <property type="component" value="Unassembled WGS sequence"/>
</dbReference>
<accession>A0A2M8KVU3</accession>
<name>A0A2M8KVU3_9BACT</name>
<evidence type="ECO:0000313" key="3">
    <source>
        <dbReference type="Proteomes" id="UP000231569"/>
    </source>
</evidence>
<sequence length="87" mass="9842">FTPDKSARLMIDAKSIVKDIIGEDPQPGNHSSFAIEYDNPAEVDRVVEEVFKAKGKVVREPWDAFWGQRYAIVKDPDGYKIDLYAAL</sequence>
<feature type="non-terminal residue" evidence="2">
    <location>
        <position position="1"/>
    </location>
</feature>
<evidence type="ECO:0000259" key="1">
    <source>
        <dbReference type="PROSITE" id="PS51819"/>
    </source>
</evidence>
<feature type="domain" description="VOC" evidence="1">
    <location>
        <begin position="1"/>
        <end position="86"/>
    </location>
</feature>
<proteinExistence type="predicted"/>
<dbReference type="Gene3D" id="3.10.180.10">
    <property type="entry name" value="2,3-Dihydroxybiphenyl 1,2-Dioxygenase, domain 1"/>
    <property type="match status" value="1"/>
</dbReference>
<dbReference type="SUPFAM" id="SSF54593">
    <property type="entry name" value="Glyoxalase/Bleomycin resistance protein/Dihydroxybiphenyl dioxygenase"/>
    <property type="match status" value="1"/>
</dbReference>
<protein>
    <submittedName>
        <fullName evidence="2">Glyoxalase</fullName>
    </submittedName>
</protein>